<evidence type="ECO:0008006" key="5">
    <source>
        <dbReference type="Google" id="ProtNLM"/>
    </source>
</evidence>
<organism evidence="3 4">
    <name type="scientific">Acidimangrovimonas pyrenivorans</name>
    <dbReference type="NCBI Taxonomy" id="2030798"/>
    <lineage>
        <taxon>Bacteria</taxon>
        <taxon>Pseudomonadati</taxon>
        <taxon>Pseudomonadota</taxon>
        <taxon>Alphaproteobacteria</taxon>
        <taxon>Rhodobacterales</taxon>
        <taxon>Paracoccaceae</taxon>
        <taxon>Acidimangrovimonas</taxon>
    </lineage>
</organism>
<keyword evidence="2" id="KW-0653">Protein transport</keyword>
<gene>
    <name evidence="3" type="ORF">ACFOES_20795</name>
</gene>
<evidence type="ECO:0000313" key="3">
    <source>
        <dbReference type="EMBL" id="MFC2970543.1"/>
    </source>
</evidence>
<evidence type="ECO:0000313" key="4">
    <source>
        <dbReference type="Proteomes" id="UP001595443"/>
    </source>
</evidence>
<protein>
    <recommendedName>
        <fullName evidence="5">Flagellar assembly protein FliH/Type III secretion system HrpE domain-containing protein</fullName>
    </recommendedName>
</protein>
<reference evidence="4" key="1">
    <citation type="journal article" date="2019" name="Int. J. Syst. Evol. Microbiol.">
        <title>The Global Catalogue of Microorganisms (GCM) 10K type strain sequencing project: providing services to taxonomists for standard genome sequencing and annotation.</title>
        <authorList>
            <consortium name="The Broad Institute Genomics Platform"/>
            <consortium name="The Broad Institute Genome Sequencing Center for Infectious Disease"/>
            <person name="Wu L."/>
            <person name="Ma J."/>
        </authorList>
    </citation>
    <scope>NUCLEOTIDE SEQUENCE [LARGE SCALE GENOMIC DNA]</scope>
    <source>
        <strain evidence="4">KCTC 62192</strain>
    </source>
</reference>
<name>A0ABV7AN89_9RHOB</name>
<accession>A0ABV7AN89</accession>
<keyword evidence="4" id="KW-1185">Reference proteome</keyword>
<dbReference type="PANTHER" id="PTHR34982:SF1">
    <property type="entry name" value="FLAGELLAR ASSEMBLY PROTEIN FLIH"/>
    <property type="match status" value="1"/>
</dbReference>
<dbReference type="Proteomes" id="UP001595443">
    <property type="component" value="Unassembled WGS sequence"/>
</dbReference>
<evidence type="ECO:0000256" key="1">
    <source>
        <dbReference type="ARBA" id="ARBA00022448"/>
    </source>
</evidence>
<dbReference type="EMBL" id="JBHRSK010000026">
    <property type="protein sequence ID" value="MFC2970543.1"/>
    <property type="molecule type" value="Genomic_DNA"/>
</dbReference>
<dbReference type="InterPro" id="IPR051472">
    <property type="entry name" value="T3SS_Stator/FliH"/>
</dbReference>
<comment type="caution">
    <text evidence="3">The sequence shown here is derived from an EMBL/GenBank/DDBJ whole genome shotgun (WGS) entry which is preliminary data.</text>
</comment>
<dbReference type="RefSeq" id="WP_377835605.1">
    <property type="nucleotide sequence ID" value="NZ_JBHRSK010000026.1"/>
</dbReference>
<sequence>MNTFFHRDFDAELEDELREAERDRARRFSQADLDAAVKAAQEAAVREGYAEGYAAARMVSEQELAMRQAEALEIIAPRLQDYVAGQVAHREALERQLLAFTLSVCDKVFPEFLARRSAAAAADQIRRTLALALRSPQLQIRLSPATHDRLAPELEALARGGAVQRHVEIVADATMRDGDARVDWQDGFMEYSYDAICAGILSTLREMTGPEAERETIRKAM</sequence>
<dbReference type="PANTHER" id="PTHR34982">
    <property type="entry name" value="YOP PROTEINS TRANSLOCATION PROTEIN L"/>
    <property type="match status" value="1"/>
</dbReference>
<evidence type="ECO:0000256" key="2">
    <source>
        <dbReference type="ARBA" id="ARBA00022927"/>
    </source>
</evidence>
<proteinExistence type="predicted"/>
<keyword evidence="1" id="KW-0813">Transport</keyword>